<protein>
    <recommendedName>
        <fullName evidence="3">DUF2268 domain-containing protein</fullName>
    </recommendedName>
</protein>
<dbReference type="EMBL" id="JAUHJS010000013">
    <property type="protein sequence ID" value="MDN4167096.1"/>
    <property type="molecule type" value="Genomic_DNA"/>
</dbReference>
<name>A0ABT8FA75_9BACT</name>
<organism evidence="1 2">
    <name type="scientific">Shiella aurantiaca</name>
    <dbReference type="NCBI Taxonomy" id="3058365"/>
    <lineage>
        <taxon>Bacteria</taxon>
        <taxon>Pseudomonadati</taxon>
        <taxon>Bacteroidota</taxon>
        <taxon>Cytophagia</taxon>
        <taxon>Cytophagales</taxon>
        <taxon>Shiellaceae</taxon>
        <taxon>Shiella</taxon>
    </lineage>
</organism>
<reference evidence="1" key="1">
    <citation type="submission" date="2023-06" db="EMBL/GenBank/DDBJ databases">
        <title>Cytophagales bacterium Strain LB-30, isolated from soil.</title>
        <authorList>
            <person name="Liu B."/>
        </authorList>
    </citation>
    <scope>NUCLEOTIDE SEQUENCE</scope>
    <source>
        <strain evidence="1">LB-30</strain>
    </source>
</reference>
<proteinExistence type="predicted"/>
<evidence type="ECO:0000313" key="1">
    <source>
        <dbReference type="EMBL" id="MDN4167096.1"/>
    </source>
</evidence>
<dbReference type="Proteomes" id="UP001168552">
    <property type="component" value="Unassembled WGS sequence"/>
</dbReference>
<accession>A0ABT8FA75</accession>
<keyword evidence="2" id="KW-1185">Reference proteome</keyword>
<gene>
    <name evidence="1" type="ORF">QWY31_16415</name>
</gene>
<dbReference type="RefSeq" id="WP_320005633.1">
    <property type="nucleotide sequence ID" value="NZ_JAUHJS010000013.1"/>
</dbReference>
<evidence type="ECO:0008006" key="3">
    <source>
        <dbReference type="Google" id="ProtNLM"/>
    </source>
</evidence>
<sequence>MIFGKPKPTVTQDDKDWVEEAFIWLEKQYGQDYLKNVQTIEPTKEFFPLDFKGTEDNTEQLTKMICDYMQIKDAKIELYYFSDKPLELSEGIVTTSSEHGNKQDSQGALGTYTQTDNDTFSIGIEMEVLKDPIGLIATIAHELSHLTLLGEGRLKENDEELTDLNTIALGFGIFTANSIFKFTQWSGTSHHGWQTQRRGYIPEQVAAYGLALLTNYQKKDDSWTKYLNSSVKKLYDKNIKYLRTTTDDIKFK</sequence>
<comment type="caution">
    <text evidence="1">The sequence shown here is derived from an EMBL/GenBank/DDBJ whole genome shotgun (WGS) entry which is preliminary data.</text>
</comment>
<evidence type="ECO:0000313" key="2">
    <source>
        <dbReference type="Proteomes" id="UP001168552"/>
    </source>
</evidence>